<dbReference type="InterPro" id="IPR020845">
    <property type="entry name" value="AMP-binding_CS"/>
</dbReference>
<evidence type="ECO:0000256" key="3">
    <source>
        <dbReference type="ARBA" id="ARBA00022832"/>
    </source>
</evidence>
<dbReference type="InterPro" id="IPR042099">
    <property type="entry name" value="ANL_N_sf"/>
</dbReference>
<evidence type="ECO:0000256" key="4">
    <source>
        <dbReference type="ARBA" id="ARBA00023098"/>
    </source>
</evidence>
<dbReference type="Gene3D" id="3.30.300.30">
    <property type="match status" value="1"/>
</dbReference>
<keyword evidence="7" id="KW-1185">Reference proteome</keyword>
<dbReference type="AlphaFoldDB" id="A0A6G4WQP5"/>
<evidence type="ECO:0000259" key="5">
    <source>
        <dbReference type="Pfam" id="PF00501"/>
    </source>
</evidence>
<dbReference type="Gene3D" id="3.40.50.12780">
    <property type="entry name" value="N-terminal domain of ligase-like"/>
    <property type="match status" value="1"/>
</dbReference>
<dbReference type="InterPro" id="IPR045851">
    <property type="entry name" value="AMP-bd_C_sf"/>
</dbReference>
<protein>
    <submittedName>
        <fullName evidence="6">Fatty acyl-AMP ligase</fullName>
    </submittedName>
</protein>
<gene>
    <name evidence="6" type="ORF">G5C65_00925</name>
</gene>
<evidence type="ECO:0000313" key="6">
    <source>
        <dbReference type="EMBL" id="NGO66947.1"/>
    </source>
</evidence>
<proteinExistence type="inferred from homology"/>
<dbReference type="Proteomes" id="UP000477722">
    <property type="component" value="Unassembled WGS sequence"/>
</dbReference>
<evidence type="ECO:0000256" key="2">
    <source>
        <dbReference type="ARBA" id="ARBA00022598"/>
    </source>
</evidence>
<dbReference type="PANTHER" id="PTHR22754:SF32">
    <property type="entry name" value="DISCO-INTERACTING PROTEIN 2"/>
    <property type="match status" value="1"/>
</dbReference>
<name>A0A6G4WQP5_9ACTN</name>
<dbReference type="EMBL" id="JAAKZZ010000004">
    <property type="protein sequence ID" value="NGO66947.1"/>
    <property type="molecule type" value="Genomic_DNA"/>
</dbReference>
<dbReference type="GO" id="GO:0005886">
    <property type="term" value="C:plasma membrane"/>
    <property type="evidence" value="ECO:0007669"/>
    <property type="project" value="TreeGrafter"/>
</dbReference>
<dbReference type="RefSeq" id="WP_165296612.1">
    <property type="nucleotide sequence ID" value="NZ_JAAKZZ010000004.1"/>
</dbReference>
<dbReference type="InterPro" id="IPR040097">
    <property type="entry name" value="FAAL/FAAC"/>
</dbReference>
<evidence type="ECO:0000313" key="7">
    <source>
        <dbReference type="Proteomes" id="UP000477722"/>
    </source>
</evidence>
<dbReference type="GO" id="GO:0006633">
    <property type="term" value="P:fatty acid biosynthetic process"/>
    <property type="evidence" value="ECO:0007669"/>
    <property type="project" value="TreeGrafter"/>
</dbReference>
<evidence type="ECO:0000256" key="1">
    <source>
        <dbReference type="ARBA" id="ARBA00006432"/>
    </source>
</evidence>
<feature type="domain" description="AMP-dependent synthetase/ligase" evidence="5">
    <location>
        <begin position="6"/>
        <end position="399"/>
    </location>
</feature>
<keyword evidence="3" id="KW-0276">Fatty acid metabolism</keyword>
<dbReference type="GO" id="GO:0071766">
    <property type="term" value="P:Actinobacterium-type cell wall biogenesis"/>
    <property type="evidence" value="ECO:0007669"/>
    <property type="project" value="UniProtKB-ARBA"/>
</dbReference>
<dbReference type="CDD" id="cd05931">
    <property type="entry name" value="FAAL"/>
    <property type="match status" value="1"/>
</dbReference>
<dbReference type="InterPro" id="IPR000873">
    <property type="entry name" value="AMP-dep_synth/lig_dom"/>
</dbReference>
<dbReference type="SUPFAM" id="SSF56801">
    <property type="entry name" value="Acetyl-CoA synthetase-like"/>
    <property type="match status" value="1"/>
</dbReference>
<dbReference type="PROSITE" id="PS00455">
    <property type="entry name" value="AMP_BINDING"/>
    <property type="match status" value="1"/>
</dbReference>
<keyword evidence="2 6" id="KW-0436">Ligase</keyword>
<dbReference type="PANTHER" id="PTHR22754">
    <property type="entry name" value="DISCO-INTERACTING PROTEIN 2 DIP2 -RELATED"/>
    <property type="match status" value="1"/>
</dbReference>
<organism evidence="6 7">
    <name type="scientific">Streptomyces boncukensis</name>
    <dbReference type="NCBI Taxonomy" id="2711219"/>
    <lineage>
        <taxon>Bacteria</taxon>
        <taxon>Bacillati</taxon>
        <taxon>Actinomycetota</taxon>
        <taxon>Actinomycetes</taxon>
        <taxon>Kitasatosporales</taxon>
        <taxon>Streptomycetaceae</taxon>
        <taxon>Streptomyces</taxon>
    </lineage>
</organism>
<accession>A0A6G4WQP5</accession>
<comment type="similarity">
    <text evidence="1">Belongs to the ATP-dependent AMP-binding enzyme family.</text>
</comment>
<sequence length="574" mass="60656">MIQQHVQRGDRTAFSFIRDAKNGEVSNTLTYRELDASARGIAARLTADGGPGQRVLLLFPDGLDFVKAFVGCLYAGAVAVPAPLPDRFRTAADRAAGILRDAGAGTVLTDRAHLDSVRAWLRAQGAPGTACADAGTLAGTAETRSPPAPPPESLAFLQYTSGSTSEPKGVMVSHGNLLANLESIHRTIGGTPELSAVGWLPVIHDMGLVGQLLSVLRAGGHLVLMPPNEFLRRPHRWLSLVQEFRATHTAAPNFAFDLCLRRITDEQAASLDLTSLEVVLNGAEPVRADTMAAFADRFARAGFDPAAFSPCYGMAEATLFVSGSPRLEPPVTAAADPEALAEGVLRPAAPGAAQRRLVSSGRPLGASVAIVDTGTGEVLPDGLVGEIRVRGAAVAQGYWRRGALTRETFGQTTAVPGAEEGWLRTGDLGAMRAGELFVTGRLKDVVIVGGRNLYPQDMEYVLQRADEHLLADAGAVFGRTAGSADVVVVQEARPVLFRSGDPEEVAGKIRRALAREFDISPRTVLLTRPGTVRKTTSGKVRRSLMRQLFIDGALEGAGYRTDVPAGASAGQRGQ</sequence>
<reference evidence="6 7" key="1">
    <citation type="submission" date="2020-02" db="EMBL/GenBank/DDBJ databases">
        <title>Whole-genome analyses of novel actinobacteria.</title>
        <authorList>
            <person name="Sahin N."/>
            <person name="Tatar D."/>
        </authorList>
    </citation>
    <scope>NUCLEOTIDE SEQUENCE [LARGE SCALE GENOMIC DNA]</scope>
    <source>
        <strain evidence="6 7">SB3404</strain>
    </source>
</reference>
<comment type="caution">
    <text evidence="6">The sequence shown here is derived from an EMBL/GenBank/DDBJ whole genome shotgun (WGS) entry which is preliminary data.</text>
</comment>
<dbReference type="FunFam" id="3.40.50.12780:FF:000013">
    <property type="entry name" value="Long-chain-fatty-acid--AMP ligase FadD32"/>
    <property type="match status" value="1"/>
</dbReference>
<dbReference type="Pfam" id="PF00501">
    <property type="entry name" value="AMP-binding"/>
    <property type="match status" value="1"/>
</dbReference>
<dbReference type="GO" id="GO:0016874">
    <property type="term" value="F:ligase activity"/>
    <property type="evidence" value="ECO:0007669"/>
    <property type="project" value="UniProtKB-KW"/>
</dbReference>
<keyword evidence="4" id="KW-0443">Lipid metabolism</keyword>
<dbReference type="GO" id="GO:0070566">
    <property type="term" value="F:adenylyltransferase activity"/>
    <property type="evidence" value="ECO:0007669"/>
    <property type="project" value="TreeGrafter"/>
</dbReference>